<proteinExistence type="predicted"/>
<accession>A0A3N4K697</accession>
<dbReference type="AlphaFoldDB" id="A0A3N4K697"/>
<name>A0A3N4K697_9PEZI</name>
<protein>
    <submittedName>
        <fullName evidence="1">Uncharacterized protein</fullName>
    </submittedName>
</protein>
<evidence type="ECO:0000313" key="2">
    <source>
        <dbReference type="Proteomes" id="UP000276215"/>
    </source>
</evidence>
<dbReference type="Proteomes" id="UP000276215">
    <property type="component" value="Unassembled WGS sequence"/>
</dbReference>
<gene>
    <name evidence="1" type="ORF">L873DRAFT_1664394</name>
</gene>
<reference evidence="1 2" key="1">
    <citation type="journal article" date="2018" name="Nat. Ecol. Evol.">
        <title>Pezizomycetes genomes reveal the molecular basis of ectomycorrhizal truffle lifestyle.</title>
        <authorList>
            <person name="Murat C."/>
            <person name="Payen T."/>
            <person name="Noel B."/>
            <person name="Kuo A."/>
            <person name="Morin E."/>
            <person name="Chen J."/>
            <person name="Kohler A."/>
            <person name="Krizsan K."/>
            <person name="Balestrini R."/>
            <person name="Da Silva C."/>
            <person name="Montanini B."/>
            <person name="Hainaut M."/>
            <person name="Levati E."/>
            <person name="Barry K.W."/>
            <person name="Belfiori B."/>
            <person name="Cichocki N."/>
            <person name="Clum A."/>
            <person name="Dockter R.B."/>
            <person name="Fauchery L."/>
            <person name="Guy J."/>
            <person name="Iotti M."/>
            <person name="Le Tacon F."/>
            <person name="Lindquist E.A."/>
            <person name="Lipzen A."/>
            <person name="Malagnac F."/>
            <person name="Mello A."/>
            <person name="Molinier V."/>
            <person name="Miyauchi S."/>
            <person name="Poulain J."/>
            <person name="Riccioni C."/>
            <person name="Rubini A."/>
            <person name="Sitrit Y."/>
            <person name="Splivallo R."/>
            <person name="Traeger S."/>
            <person name="Wang M."/>
            <person name="Zifcakova L."/>
            <person name="Wipf D."/>
            <person name="Zambonelli A."/>
            <person name="Paolocci F."/>
            <person name="Nowrousian M."/>
            <person name="Ottonello S."/>
            <person name="Baldrian P."/>
            <person name="Spatafora J.W."/>
            <person name="Henrissat B."/>
            <person name="Nagy L.G."/>
            <person name="Aury J.M."/>
            <person name="Wincker P."/>
            <person name="Grigoriev I.V."/>
            <person name="Bonfante P."/>
            <person name="Martin F.M."/>
        </authorList>
    </citation>
    <scope>NUCLEOTIDE SEQUENCE [LARGE SCALE GENOMIC DNA]</scope>
    <source>
        <strain evidence="1 2">120613-1</strain>
    </source>
</reference>
<keyword evidence="2" id="KW-1185">Reference proteome</keyword>
<dbReference type="OrthoDB" id="2449121at2759"/>
<organism evidence="1 2">
    <name type="scientific">Choiromyces venosus 120613-1</name>
    <dbReference type="NCBI Taxonomy" id="1336337"/>
    <lineage>
        <taxon>Eukaryota</taxon>
        <taxon>Fungi</taxon>
        <taxon>Dikarya</taxon>
        <taxon>Ascomycota</taxon>
        <taxon>Pezizomycotina</taxon>
        <taxon>Pezizomycetes</taxon>
        <taxon>Pezizales</taxon>
        <taxon>Tuberaceae</taxon>
        <taxon>Choiromyces</taxon>
    </lineage>
</organism>
<evidence type="ECO:0000313" key="1">
    <source>
        <dbReference type="EMBL" id="RPB05008.1"/>
    </source>
</evidence>
<sequence>KGKIEEAIEVARHLVLFYTPLHCEINFIAYFCGVAKQYTHANCGCDFPKTST</sequence>
<feature type="non-terminal residue" evidence="1">
    <location>
        <position position="1"/>
    </location>
</feature>
<dbReference type="EMBL" id="ML120355">
    <property type="protein sequence ID" value="RPB05008.1"/>
    <property type="molecule type" value="Genomic_DNA"/>
</dbReference>